<evidence type="ECO:0000313" key="2">
    <source>
        <dbReference type="Proteomes" id="UP001055879"/>
    </source>
</evidence>
<comment type="caution">
    <text evidence="1">The sequence shown here is derived from an EMBL/GenBank/DDBJ whole genome shotgun (WGS) entry which is preliminary data.</text>
</comment>
<keyword evidence="2" id="KW-1185">Reference proteome</keyword>
<evidence type="ECO:0000313" key="1">
    <source>
        <dbReference type="EMBL" id="KAI3715154.1"/>
    </source>
</evidence>
<accession>A0ACB9AY40</accession>
<dbReference type="Proteomes" id="UP001055879">
    <property type="component" value="Linkage Group LG07"/>
</dbReference>
<protein>
    <submittedName>
        <fullName evidence="1">Uncharacterized protein</fullName>
    </submittedName>
</protein>
<name>A0ACB9AY40_ARCLA</name>
<reference evidence="2" key="1">
    <citation type="journal article" date="2022" name="Mol. Ecol. Resour.">
        <title>The genomes of chicory, endive, great burdock and yacon provide insights into Asteraceae palaeo-polyploidization history and plant inulin production.</title>
        <authorList>
            <person name="Fan W."/>
            <person name="Wang S."/>
            <person name="Wang H."/>
            <person name="Wang A."/>
            <person name="Jiang F."/>
            <person name="Liu H."/>
            <person name="Zhao H."/>
            <person name="Xu D."/>
            <person name="Zhang Y."/>
        </authorList>
    </citation>
    <scope>NUCLEOTIDE SEQUENCE [LARGE SCALE GENOMIC DNA]</scope>
    <source>
        <strain evidence="2">cv. Niubang</strain>
    </source>
</reference>
<organism evidence="1 2">
    <name type="scientific">Arctium lappa</name>
    <name type="common">Greater burdock</name>
    <name type="synonym">Lappa major</name>
    <dbReference type="NCBI Taxonomy" id="4217"/>
    <lineage>
        <taxon>Eukaryota</taxon>
        <taxon>Viridiplantae</taxon>
        <taxon>Streptophyta</taxon>
        <taxon>Embryophyta</taxon>
        <taxon>Tracheophyta</taxon>
        <taxon>Spermatophyta</taxon>
        <taxon>Magnoliopsida</taxon>
        <taxon>eudicotyledons</taxon>
        <taxon>Gunneridae</taxon>
        <taxon>Pentapetalae</taxon>
        <taxon>asterids</taxon>
        <taxon>campanulids</taxon>
        <taxon>Asterales</taxon>
        <taxon>Asteraceae</taxon>
        <taxon>Carduoideae</taxon>
        <taxon>Cardueae</taxon>
        <taxon>Arctiinae</taxon>
        <taxon>Arctium</taxon>
    </lineage>
</organism>
<gene>
    <name evidence="1" type="ORF">L6452_22124</name>
</gene>
<sequence length="229" mass="26037">MLVEAARTMLSQSDLPLFLWAEDVSTACYTQTRSIIHRRFGKTPYAQINNRIPSIKHFHIFRCKCFVLNDKENLNKLCPKAEEGIFISYSQTSAAYRVYLKKLKIEVESVNVTFDEELAFEQNSSEPVLTGVLASGQNSPEPAVNVLDYDKASTSTSHLSHLDLLFEHFYDEFLGTKVTKPVVIYRAEELNDNQPITSEVSIESTIPIQEEIQVQMPTPSVEVVVKPRY</sequence>
<reference evidence="1 2" key="2">
    <citation type="journal article" date="2022" name="Mol. Ecol. Resour.">
        <title>The genomes of chicory, endive, great burdock and yacon provide insights into Asteraceae paleo-polyploidization history and plant inulin production.</title>
        <authorList>
            <person name="Fan W."/>
            <person name="Wang S."/>
            <person name="Wang H."/>
            <person name="Wang A."/>
            <person name="Jiang F."/>
            <person name="Liu H."/>
            <person name="Zhao H."/>
            <person name="Xu D."/>
            <person name="Zhang Y."/>
        </authorList>
    </citation>
    <scope>NUCLEOTIDE SEQUENCE [LARGE SCALE GENOMIC DNA]</scope>
    <source>
        <strain evidence="2">cv. Niubang</strain>
    </source>
</reference>
<dbReference type="EMBL" id="CM042053">
    <property type="protein sequence ID" value="KAI3715154.1"/>
    <property type="molecule type" value="Genomic_DNA"/>
</dbReference>
<proteinExistence type="predicted"/>